<name>A0A2M9CJ94_9MICO</name>
<keyword evidence="2" id="KW-1133">Transmembrane helix</keyword>
<feature type="compositionally biased region" description="Low complexity" evidence="1">
    <location>
        <begin position="240"/>
        <end position="282"/>
    </location>
</feature>
<feature type="region of interest" description="Disordered" evidence="1">
    <location>
        <begin position="1"/>
        <end position="282"/>
    </location>
</feature>
<feature type="compositionally biased region" description="Basic and acidic residues" evidence="1">
    <location>
        <begin position="136"/>
        <end position="152"/>
    </location>
</feature>
<accession>A0A2M9CJ94</accession>
<evidence type="ECO:0000313" key="3">
    <source>
        <dbReference type="EMBL" id="PJJ71977.1"/>
    </source>
</evidence>
<feature type="compositionally biased region" description="Basic and acidic residues" evidence="1">
    <location>
        <begin position="13"/>
        <end position="32"/>
    </location>
</feature>
<feature type="compositionally biased region" description="Low complexity" evidence="1">
    <location>
        <begin position="84"/>
        <end position="106"/>
    </location>
</feature>
<reference evidence="3 4" key="1">
    <citation type="submission" date="2017-11" db="EMBL/GenBank/DDBJ databases">
        <title>Genomic Encyclopedia of Archaeal and Bacterial Type Strains, Phase II (KMG-II): From Individual Species to Whole Genera.</title>
        <authorList>
            <person name="Goeker M."/>
        </authorList>
    </citation>
    <scope>NUCLEOTIDE SEQUENCE [LARGE SCALE GENOMIC DNA]</scope>
    <source>
        <strain evidence="3 4">DSM 27393</strain>
    </source>
</reference>
<dbReference type="RefSeq" id="WP_157802264.1">
    <property type="nucleotide sequence ID" value="NZ_PGFF01000001.1"/>
</dbReference>
<proteinExistence type="predicted"/>
<feature type="compositionally biased region" description="Acidic residues" evidence="1">
    <location>
        <begin position="215"/>
        <end position="224"/>
    </location>
</feature>
<comment type="caution">
    <text evidence="3">The sequence shown here is derived from an EMBL/GenBank/DDBJ whole genome shotgun (WGS) entry which is preliminary data.</text>
</comment>
<evidence type="ECO:0000313" key="4">
    <source>
        <dbReference type="Proteomes" id="UP000228758"/>
    </source>
</evidence>
<feature type="transmembrane region" description="Helical" evidence="2">
    <location>
        <begin position="462"/>
        <end position="486"/>
    </location>
</feature>
<evidence type="ECO:0000256" key="2">
    <source>
        <dbReference type="SAM" id="Phobius"/>
    </source>
</evidence>
<dbReference type="Proteomes" id="UP000228758">
    <property type="component" value="Unassembled WGS sequence"/>
</dbReference>
<protein>
    <submittedName>
        <fullName evidence="3">Uncharacterized protein</fullName>
    </submittedName>
</protein>
<dbReference type="OrthoDB" id="5125954at2"/>
<keyword evidence="2" id="KW-0812">Transmembrane</keyword>
<keyword evidence="4" id="KW-1185">Reference proteome</keyword>
<sequence>MTTSHEQPLSRRAARERERARLRGELPTERPTESTPEPLEYATRGAEGAPVLDAPRADEQPAGSASAEQDRPVLRDYSPEGRRSTPLTPSSFAPPAAPATPAVATSDDSAPQVSDAPEPPRTGRASDVAVPTGERTMTRRELRLLRARREAESGGTEPSTHTDAIDFLLKSGPIELPYLLPTRPDADAEAAEGAAEPEAARADAPEAEASASDSADTDAAEPEAIDAQAADEPRDEASTTDETAVVTDAVVEEPPALVEPAPLAPAFIEPPAADDAPAQASSDAAWAALLGRAQAQAEAGRPLDTPLDAIVPEVQPTADADETPAEAPVNGTGGDTPRPAEHWSQQATDDSRAAFEGGSTGSFAPSALVMPNAPHTGEFSYSLSTGEILVTGSIDLPRSLGSTGAHSDRIDDSSIDHVLDPRDQELTSTDSAPVRAVRAVSSHTSTRGMIATPPKKARSTKYLTALVIATSVMAVVAVTLLIVAAVTGNL</sequence>
<keyword evidence="2" id="KW-0472">Membrane</keyword>
<dbReference type="EMBL" id="PGFF01000001">
    <property type="protein sequence ID" value="PJJ71977.1"/>
    <property type="molecule type" value="Genomic_DNA"/>
</dbReference>
<dbReference type="AlphaFoldDB" id="A0A2M9CJ94"/>
<gene>
    <name evidence="3" type="ORF">CLV46_1536</name>
</gene>
<evidence type="ECO:0000256" key="1">
    <source>
        <dbReference type="SAM" id="MobiDB-lite"/>
    </source>
</evidence>
<feature type="compositionally biased region" description="Basic and acidic residues" evidence="1">
    <location>
        <begin position="68"/>
        <end position="83"/>
    </location>
</feature>
<organism evidence="3 4">
    <name type="scientific">Diaminobutyricimonas aerilata</name>
    <dbReference type="NCBI Taxonomy" id="1162967"/>
    <lineage>
        <taxon>Bacteria</taxon>
        <taxon>Bacillati</taxon>
        <taxon>Actinomycetota</taxon>
        <taxon>Actinomycetes</taxon>
        <taxon>Micrococcales</taxon>
        <taxon>Microbacteriaceae</taxon>
        <taxon>Diaminobutyricimonas</taxon>
    </lineage>
</organism>
<feature type="region of interest" description="Disordered" evidence="1">
    <location>
        <begin position="316"/>
        <end position="345"/>
    </location>
</feature>